<dbReference type="GO" id="GO:0005524">
    <property type="term" value="F:ATP binding"/>
    <property type="evidence" value="ECO:0007669"/>
    <property type="project" value="UniProtKB-UniRule"/>
</dbReference>
<dbReference type="InterPro" id="IPR027417">
    <property type="entry name" value="P-loop_NTPase"/>
</dbReference>
<evidence type="ECO:0000256" key="8">
    <source>
        <dbReference type="ARBA" id="ARBA00024641"/>
    </source>
</evidence>
<dbReference type="AlphaFoldDB" id="A0A811T640"/>
<keyword evidence="4 9" id="KW-0227">DNA damage</keyword>
<evidence type="ECO:0000256" key="6">
    <source>
        <dbReference type="ARBA" id="ARBA00023125"/>
    </source>
</evidence>
<organism evidence="11 12">
    <name type="scientific">Candidatus Argoarchaeum ethanivorans</name>
    <dbReference type="NCBI Taxonomy" id="2608793"/>
    <lineage>
        <taxon>Archaea</taxon>
        <taxon>Methanobacteriati</taxon>
        <taxon>Methanobacteriota</taxon>
        <taxon>Stenosarchaea group</taxon>
        <taxon>Methanomicrobia</taxon>
        <taxon>Methanosarcinales</taxon>
        <taxon>Methanosarcinales incertae sedis</taxon>
        <taxon>GOM Arc I cluster</taxon>
        <taxon>Candidatus Argoarchaeum</taxon>
    </lineage>
</organism>
<dbReference type="SMART" id="SM00382">
    <property type="entry name" value="AAA"/>
    <property type="match status" value="1"/>
</dbReference>
<dbReference type="InterPro" id="IPR003593">
    <property type="entry name" value="AAA+_ATPase"/>
</dbReference>
<dbReference type="NCBIfam" id="TIGR02237">
    <property type="entry name" value="recomb_radB"/>
    <property type="match status" value="1"/>
</dbReference>
<dbReference type="PIRSF" id="PIRSF003336">
    <property type="entry name" value="RadB"/>
    <property type="match status" value="1"/>
</dbReference>
<evidence type="ECO:0000256" key="7">
    <source>
        <dbReference type="ARBA" id="ARBA00023172"/>
    </source>
</evidence>
<dbReference type="Proteomes" id="UP000603056">
    <property type="component" value="Unassembled WGS sequence"/>
</dbReference>
<keyword evidence="5 9" id="KW-0067">ATP-binding</keyword>
<dbReference type="EMBL" id="CAJHIP010000012">
    <property type="protein sequence ID" value="CAD6492806.1"/>
    <property type="molecule type" value="Genomic_DNA"/>
</dbReference>
<dbReference type="InterPro" id="IPR013632">
    <property type="entry name" value="Rad51_C"/>
</dbReference>
<dbReference type="Pfam" id="PF08423">
    <property type="entry name" value="Rad51"/>
    <property type="match status" value="1"/>
</dbReference>
<evidence type="ECO:0000313" key="11">
    <source>
        <dbReference type="EMBL" id="CAD6492806.1"/>
    </source>
</evidence>
<dbReference type="GO" id="GO:0003684">
    <property type="term" value="F:damaged DNA binding"/>
    <property type="evidence" value="ECO:0007669"/>
    <property type="project" value="UniProtKB-UniRule"/>
</dbReference>
<evidence type="ECO:0000256" key="1">
    <source>
        <dbReference type="ARBA" id="ARBA00006876"/>
    </source>
</evidence>
<gene>
    <name evidence="9 11" type="primary">radB</name>
    <name evidence="11" type="ORF">FFODKBPE_00371</name>
</gene>
<dbReference type="PANTHER" id="PTHR22942:SF47">
    <property type="entry name" value="DNA REPAIR AND RECOMBINATION PROTEIN RADB"/>
    <property type="match status" value="1"/>
</dbReference>
<evidence type="ECO:0000313" key="12">
    <source>
        <dbReference type="Proteomes" id="UP000603056"/>
    </source>
</evidence>
<comment type="function">
    <text evidence="8 9">Involved in DNA repair and in homologous recombination. May regulate the cleavage reactions of the branch-structured DNA. Has a very weak ATPase activity that is not stimulated by DNA. Binds DNA but does not promote DNA strands exchange.</text>
</comment>
<evidence type="ECO:0000256" key="3">
    <source>
        <dbReference type="ARBA" id="ARBA00022741"/>
    </source>
</evidence>
<dbReference type="PANTHER" id="PTHR22942">
    <property type="entry name" value="RECA/RAD51/RADA DNA STRAND-PAIRING FAMILY MEMBER"/>
    <property type="match status" value="1"/>
</dbReference>
<dbReference type="InterPro" id="IPR020588">
    <property type="entry name" value="RecA_ATP-bd"/>
</dbReference>
<dbReference type="PRINTS" id="PR01874">
    <property type="entry name" value="DNAREPAIRADA"/>
</dbReference>
<keyword evidence="6 9" id="KW-0238">DNA-binding</keyword>
<evidence type="ECO:0000256" key="4">
    <source>
        <dbReference type="ARBA" id="ARBA00022763"/>
    </source>
</evidence>
<reference evidence="11" key="1">
    <citation type="submission" date="2020-10" db="EMBL/GenBank/DDBJ databases">
        <authorList>
            <person name="Hahn C.J."/>
            <person name="Laso-Perez R."/>
            <person name="Vulcano F."/>
            <person name="Vaziourakis K.-M."/>
            <person name="Stokke R."/>
            <person name="Steen I.H."/>
            <person name="Teske A."/>
            <person name="Boetius A."/>
            <person name="Liebeke M."/>
            <person name="Amann R."/>
            <person name="Knittel K."/>
        </authorList>
    </citation>
    <scope>NUCLEOTIDE SEQUENCE</scope>
    <source>
        <strain evidence="11">Gfbio:e3339647-f889-4370-9287-4fb5cb688e4c:AG394J04_GoMArc1</strain>
    </source>
</reference>
<dbReference type="GO" id="GO:0006281">
    <property type="term" value="P:DNA repair"/>
    <property type="evidence" value="ECO:0007669"/>
    <property type="project" value="UniProtKB-UniRule"/>
</dbReference>
<dbReference type="GO" id="GO:0006310">
    <property type="term" value="P:DNA recombination"/>
    <property type="evidence" value="ECO:0007669"/>
    <property type="project" value="UniProtKB-UniRule"/>
</dbReference>
<comment type="caution">
    <text evidence="11">The sequence shown here is derived from an EMBL/GenBank/DDBJ whole genome shotgun (WGS) entry which is preliminary data.</text>
</comment>
<keyword evidence="7 9" id="KW-0233">DNA recombination</keyword>
<dbReference type="HAMAP" id="MF_00350">
    <property type="entry name" value="RadB"/>
    <property type="match status" value="1"/>
</dbReference>
<feature type="domain" description="RecA family profile 1" evidence="10">
    <location>
        <begin position="8"/>
        <end position="167"/>
    </location>
</feature>
<evidence type="ECO:0000259" key="10">
    <source>
        <dbReference type="PROSITE" id="PS50162"/>
    </source>
</evidence>
<dbReference type="GO" id="GO:0140664">
    <property type="term" value="F:ATP-dependent DNA damage sensor activity"/>
    <property type="evidence" value="ECO:0007669"/>
    <property type="project" value="InterPro"/>
</dbReference>
<dbReference type="PROSITE" id="PS50162">
    <property type="entry name" value="RECA_2"/>
    <property type="match status" value="1"/>
</dbReference>
<dbReference type="SUPFAM" id="SSF52540">
    <property type="entry name" value="P-loop containing nucleoside triphosphate hydrolases"/>
    <property type="match status" value="1"/>
</dbReference>
<sequence>MIIIQGNHNIKLLSGCTPLDELVGGGFEAGIVTQVYGEAGSGKTNLVIQLSIACAVQDKKIIFIDTEGFSPERFKQIAGKDAEEIAKSIIIYEPSDFTSQNSAVSDCERIMSKDIGLIVFDSPIMFYRASLEDSNNMIFRRQLTSQLSILHSLARRYKIAVLITNQVYTDIDSNSMMPLGGNPFAHISKTIIQLEKIRPQRRRAILQKHRFRPEGVSCEFTITQTGLR</sequence>
<evidence type="ECO:0000256" key="9">
    <source>
        <dbReference type="HAMAP-Rule" id="MF_00350"/>
    </source>
</evidence>
<dbReference type="InterPro" id="IPR011939">
    <property type="entry name" value="DNA_repair_and_recomb_RadB"/>
</dbReference>
<name>A0A811T640_9EURY</name>
<protein>
    <recommendedName>
        <fullName evidence="2 9">DNA repair and recombination protein RadB</fullName>
    </recommendedName>
</protein>
<dbReference type="Gene3D" id="3.40.50.300">
    <property type="entry name" value="P-loop containing nucleotide triphosphate hydrolases"/>
    <property type="match status" value="1"/>
</dbReference>
<comment type="similarity">
    <text evidence="1 9">Belongs to the eukaryotic RecA-like protein family. RadB subfamily.</text>
</comment>
<proteinExistence type="inferred from homology"/>
<keyword evidence="3 9" id="KW-0547">Nucleotide-binding</keyword>
<accession>A0A811T640</accession>
<evidence type="ECO:0000256" key="2">
    <source>
        <dbReference type="ARBA" id="ARBA00018143"/>
    </source>
</evidence>
<evidence type="ECO:0000256" key="5">
    <source>
        <dbReference type="ARBA" id="ARBA00022840"/>
    </source>
</evidence>